<dbReference type="RefSeq" id="WP_186947381.1">
    <property type="nucleotide sequence ID" value="NZ_JACOGF010000005.1"/>
</dbReference>
<dbReference type="Proteomes" id="UP000650424">
    <property type="component" value="Unassembled WGS sequence"/>
</dbReference>
<protein>
    <submittedName>
        <fullName evidence="2">Uncharacterized protein</fullName>
    </submittedName>
</protein>
<organism evidence="2 3">
    <name type="scientific">Undibacterium hunanense</name>
    <dbReference type="NCBI Taxonomy" id="2762292"/>
    <lineage>
        <taxon>Bacteria</taxon>
        <taxon>Pseudomonadati</taxon>
        <taxon>Pseudomonadota</taxon>
        <taxon>Betaproteobacteria</taxon>
        <taxon>Burkholderiales</taxon>
        <taxon>Oxalobacteraceae</taxon>
        <taxon>Undibacterium</taxon>
    </lineage>
</organism>
<accession>A0ABR6ZRF9</accession>
<feature type="region of interest" description="Disordered" evidence="1">
    <location>
        <begin position="77"/>
        <end position="118"/>
    </location>
</feature>
<evidence type="ECO:0000256" key="1">
    <source>
        <dbReference type="SAM" id="MobiDB-lite"/>
    </source>
</evidence>
<sequence>MQFTSTIKLLSGIALLMFGGLAFSQGFEGSTKAPTGKFELAQGELFKAMSDSDKKRIYIIQGEVQSGDYIVIKSLGGKDKSPDASIFNDPKPKAGSAPTITPISTPASSSSGSGQPDSATQLSKLLRIINTCKTPKVFLHIDSYQCLSKEEVAKN</sequence>
<proteinExistence type="predicted"/>
<name>A0ABR6ZRF9_9BURK</name>
<reference evidence="2 3" key="1">
    <citation type="submission" date="2020-08" db="EMBL/GenBank/DDBJ databases">
        <title>Novel species isolated from subtropical streams in China.</title>
        <authorList>
            <person name="Lu H."/>
        </authorList>
    </citation>
    <scope>NUCLEOTIDE SEQUENCE [LARGE SCALE GENOMIC DNA]</scope>
    <source>
        <strain evidence="2 3">CY18W</strain>
    </source>
</reference>
<keyword evidence="3" id="KW-1185">Reference proteome</keyword>
<dbReference type="EMBL" id="JACOGF010000005">
    <property type="protein sequence ID" value="MBC3918105.1"/>
    <property type="molecule type" value="Genomic_DNA"/>
</dbReference>
<comment type="caution">
    <text evidence="2">The sequence shown here is derived from an EMBL/GenBank/DDBJ whole genome shotgun (WGS) entry which is preliminary data.</text>
</comment>
<evidence type="ECO:0000313" key="2">
    <source>
        <dbReference type="EMBL" id="MBC3918105.1"/>
    </source>
</evidence>
<gene>
    <name evidence="2" type="ORF">H8L32_11505</name>
</gene>
<evidence type="ECO:0000313" key="3">
    <source>
        <dbReference type="Proteomes" id="UP000650424"/>
    </source>
</evidence>
<feature type="compositionally biased region" description="Low complexity" evidence="1">
    <location>
        <begin position="95"/>
        <end position="114"/>
    </location>
</feature>